<dbReference type="InterPro" id="IPR022742">
    <property type="entry name" value="Hydrolase_4"/>
</dbReference>
<dbReference type="AlphaFoldDB" id="V4Q0Q8"/>
<dbReference type="STRING" id="1121022.GCA_000376105_01159"/>
<feature type="compositionally biased region" description="Basic and acidic residues" evidence="1">
    <location>
        <begin position="379"/>
        <end position="388"/>
    </location>
</feature>
<evidence type="ECO:0000313" key="4">
    <source>
        <dbReference type="Proteomes" id="UP000017837"/>
    </source>
</evidence>
<dbReference type="Pfam" id="PF12146">
    <property type="entry name" value="Hydrolase_4"/>
    <property type="match status" value="1"/>
</dbReference>
<dbReference type="eggNOG" id="COG2267">
    <property type="taxonomic scope" value="Bacteria"/>
</dbReference>
<reference evidence="3 4" key="1">
    <citation type="journal article" date="2014" name="Nature">
        <title>Sequential evolution of bacterial morphology by co-option of a developmental regulator.</title>
        <authorList>
            <person name="Jiang C."/>
            <person name="Brown P.J."/>
            <person name="Ducret A."/>
            <person name="Brun Y.V."/>
        </authorList>
    </citation>
    <scope>NUCLEOTIDE SEQUENCE [LARGE SCALE GENOMIC DNA]</scope>
    <source>
        <strain evidence="3 4">DSM 16100</strain>
    </source>
</reference>
<dbReference type="RefSeq" id="WP_018080824.1">
    <property type="nucleotide sequence ID" value="NZ_AQWM01000003.1"/>
</dbReference>
<dbReference type="EMBL" id="AWGB01000017">
    <property type="protein sequence ID" value="ESQ91410.1"/>
    <property type="molecule type" value="Genomic_DNA"/>
</dbReference>
<feature type="domain" description="Serine aminopeptidase S33" evidence="2">
    <location>
        <begin position="52"/>
        <end position="309"/>
    </location>
</feature>
<dbReference type="PATRIC" id="fig|1121022.4.peg.2096"/>
<evidence type="ECO:0000313" key="3">
    <source>
        <dbReference type="EMBL" id="ESQ91410.1"/>
    </source>
</evidence>
<dbReference type="InterPro" id="IPR051044">
    <property type="entry name" value="MAG_DAG_Lipase"/>
</dbReference>
<dbReference type="Gene3D" id="3.40.50.1820">
    <property type="entry name" value="alpha/beta hydrolase"/>
    <property type="match status" value="1"/>
</dbReference>
<keyword evidence="4" id="KW-1185">Reference proteome</keyword>
<sequence length="388" mass="43485">MSRIAALSTSAPLMFTPESRVPEGGVGEWFRGAGGLRLRLGFWHVSHHTNRPARGTVFISPGRSEPIEKYYEVIRDLLSRDFCVVAHDWRGQGLSARLLPDRLKCHARSSDEFLDDFQRLLDAFEERAPKPWVMLGHSMGAALNLATLVKGETRIAGACFTNPMLRVKTGKHSLWSVNFQTNWQVNHGRGTDYIPELFDDPFMNTFEEDALTHDPVRYDLWREQLFACPHLAVGSPTWGWLQFALKLGEALLKDKDKGLKKIKTPITIICSGDDHVINKQPSKLFAKKLGKAQYIEIVGAEHELLIEADTYRQQTIEAFDELVDFVAPRILEGQARKLVQDNIAVGLPAADIAEVASELPEGISPESLISEEAPFLDDPAPRDDHKLA</sequence>
<dbReference type="OrthoDB" id="9788260at2"/>
<accession>V4Q0Q8</accession>
<protein>
    <recommendedName>
        <fullName evidence="2">Serine aminopeptidase S33 domain-containing protein</fullName>
    </recommendedName>
</protein>
<feature type="region of interest" description="Disordered" evidence="1">
    <location>
        <begin position="363"/>
        <end position="388"/>
    </location>
</feature>
<proteinExistence type="predicted"/>
<dbReference type="SUPFAM" id="SSF53474">
    <property type="entry name" value="alpha/beta-Hydrolases"/>
    <property type="match status" value="1"/>
</dbReference>
<comment type="caution">
    <text evidence="3">The sequence shown here is derived from an EMBL/GenBank/DDBJ whole genome shotgun (WGS) entry which is preliminary data.</text>
</comment>
<name>V4Q0Q8_9CAUL</name>
<dbReference type="InterPro" id="IPR029058">
    <property type="entry name" value="AB_hydrolase_fold"/>
</dbReference>
<evidence type="ECO:0000259" key="2">
    <source>
        <dbReference type="Pfam" id="PF12146"/>
    </source>
</evidence>
<evidence type="ECO:0000256" key="1">
    <source>
        <dbReference type="SAM" id="MobiDB-lite"/>
    </source>
</evidence>
<gene>
    <name evidence="3" type="ORF">ABENE_10380</name>
</gene>
<organism evidence="3 4">
    <name type="scientific">Asticcacaulis benevestitus DSM 16100 = ATCC BAA-896</name>
    <dbReference type="NCBI Taxonomy" id="1121022"/>
    <lineage>
        <taxon>Bacteria</taxon>
        <taxon>Pseudomonadati</taxon>
        <taxon>Pseudomonadota</taxon>
        <taxon>Alphaproteobacteria</taxon>
        <taxon>Caulobacterales</taxon>
        <taxon>Caulobacteraceae</taxon>
        <taxon>Asticcacaulis</taxon>
    </lineage>
</organism>
<dbReference type="PANTHER" id="PTHR11614">
    <property type="entry name" value="PHOSPHOLIPASE-RELATED"/>
    <property type="match status" value="1"/>
</dbReference>
<dbReference type="Proteomes" id="UP000017837">
    <property type="component" value="Unassembled WGS sequence"/>
</dbReference>